<evidence type="ECO:0000313" key="9">
    <source>
        <dbReference type="EMBL" id="LAA07774.1"/>
    </source>
</evidence>
<evidence type="ECO:0000256" key="6">
    <source>
        <dbReference type="ARBA" id="ARBA00022840"/>
    </source>
</evidence>
<evidence type="ECO:0000256" key="2">
    <source>
        <dbReference type="ARBA" id="ARBA00012988"/>
    </source>
</evidence>
<evidence type="ECO:0000256" key="1">
    <source>
        <dbReference type="ARBA" id="ARBA00006432"/>
    </source>
</evidence>
<dbReference type="SUPFAM" id="SSF56801">
    <property type="entry name" value="Acetyl-CoA synthetase-like"/>
    <property type="match status" value="1"/>
</dbReference>
<dbReference type="Gene3D" id="3.40.50.12780">
    <property type="entry name" value="N-terminal domain of ligase-like"/>
    <property type="match status" value="1"/>
</dbReference>
<reference evidence="9" key="1">
    <citation type="journal article" date="2016" name="Mol. Ecol. Resour.">
        <title>Evaluation of the impact of RNA preservation methods of spiders for de novo transcriptome assembly.</title>
        <authorList>
            <person name="Kono N."/>
            <person name="Nakamura H."/>
            <person name="Ito Y."/>
            <person name="Tomita M."/>
            <person name="Arakawa K."/>
        </authorList>
    </citation>
    <scope>NUCLEOTIDE SEQUENCE</scope>
    <source>
        <tissue evidence="9">Whole body</tissue>
    </source>
</reference>
<evidence type="ECO:0000259" key="8">
    <source>
        <dbReference type="Pfam" id="PF00501"/>
    </source>
</evidence>
<protein>
    <recommendedName>
        <fullName evidence="3 7">Acetoacetyl-CoA synthetase</fullName>
        <ecNumber evidence="2 7">6.2.1.16</ecNumber>
    </recommendedName>
</protein>
<accession>A0A2L2YHY5</accession>
<dbReference type="InterPro" id="IPR000873">
    <property type="entry name" value="AMP-dep_synth/lig_dom"/>
</dbReference>
<dbReference type="InterPro" id="IPR020845">
    <property type="entry name" value="AMP-binding_CS"/>
</dbReference>
<dbReference type="AlphaFoldDB" id="A0A2L2YHY5"/>
<proteinExistence type="evidence at transcript level"/>
<keyword evidence="5 7" id="KW-0547">Nucleotide-binding</keyword>
<evidence type="ECO:0000256" key="3">
    <source>
        <dbReference type="ARBA" id="ARBA00015326"/>
    </source>
</evidence>
<keyword evidence="7" id="KW-0276">Fatty acid metabolism</keyword>
<sequence>MPGSTLSENIYENGENNNSLKVSSGKNGLIETLVSKPIVIWNKKVPDTEMDKFKRVIEEKYNQHFGSYWEFHKWSVDNYIDCWEEIWHYFGVIGSKSYDQVLVKTGKGFLDNDWFSGARFNYAENILRIRDSRVALVCADEDGNEETVTFAEMFEEVKLYASALRSLGVKKNDRVGCFMSNRKEAIFAMLATTSIGAIWGGPLPYYAARAASNVLSTMEPKVLFTVDEHSDNGVKFYPIDNLEDIVNNTPSLEKVVIVHTNDKTLSRDISNIRNSCFLEEFLECGKTPDGTTPDIVFEQLPFNHPIVINFTSGTTGLPKAPLHSAGTFLAELRDFAFHLNLKSGDTIYTCYPVGWTLWDTMIPPLALGVKLYLHAGCPHYTEKGANVWDIFSRHKVTFAFIVTCIVDRLEKENIMPKPGTNLDCLKVIGIGGSPVKRQNFEYLRKVKSDVFVGSMYGATEVFGAFSGFEFNTPSYGGEIQAPALAVDIKCYDENGQSVVGERGELVVATPTPSFPVFLWKDIDNRRMNDTYFSKYEGVWSQNDECWINPKTHGIVVIGRSDDTLKQHGERFGSGDIYFAIHQMEELQDYICVGQDGTDGDTRAVLFVKLKKGHTFTPQLKKKIADTIDRELWVDYVPEVILETPDIPYNLNNKRMESVVRRIISTNQIPDTMNIKNPGCLQYFCNLPELLNYKGNY</sequence>
<comment type="function">
    <text evidence="7">Converts acetoacetate to acetoacetyl-CoA in the cytosol.</text>
</comment>
<dbReference type="InterPro" id="IPR042099">
    <property type="entry name" value="ANL_N_sf"/>
</dbReference>
<dbReference type="GO" id="GO:0005524">
    <property type="term" value="F:ATP binding"/>
    <property type="evidence" value="ECO:0007669"/>
    <property type="project" value="UniProtKB-UniRule"/>
</dbReference>
<keyword evidence="7" id="KW-0963">Cytoplasm</keyword>
<dbReference type="InterPro" id="IPR005914">
    <property type="entry name" value="Acac_CoA_synth"/>
</dbReference>
<dbReference type="PANTHER" id="PTHR42921:SF1">
    <property type="entry name" value="ACETOACETYL-COA SYNTHETASE"/>
    <property type="match status" value="1"/>
</dbReference>
<dbReference type="PANTHER" id="PTHR42921">
    <property type="entry name" value="ACETOACETYL-COA SYNTHETASE"/>
    <property type="match status" value="1"/>
</dbReference>
<name>A0A2L2YHY5_PARTP</name>
<dbReference type="EMBL" id="IAAA01025556">
    <property type="protein sequence ID" value="LAA07774.1"/>
    <property type="molecule type" value="mRNA"/>
</dbReference>
<feature type="domain" description="AMP-dependent synthetase/ligase" evidence="8">
    <location>
        <begin position="132"/>
        <end position="510"/>
    </location>
</feature>
<comment type="subcellular location">
    <subcellularLocation>
        <location evidence="7">Cytoplasm</location>
        <location evidence="7">Cytosol</location>
    </subcellularLocation>
</comment>
<dbReference type="PROSITE" id="PS00455">
    <property type="entry name" value="AMP_BINDING"/>
    <property type="match status" value="1"/>
</dbReference>
<dbReference type="EMBL" id="IAAA01025557">
    <property type="protein sequence ID" value="LAA07775.1"/>
    <property type="molecule type" value="mRNA"/>
</dbReference>
<dbReference type="Gene3D" id="3.30.300.30">
    <property type="match status" value="1"/>
</dbReference>
<evidence type="ECO:0000256" key="5">
    <source>
        <dbReference type="ARBA" id="ARBA00022741"/>
    </source>
</evidence>
<dbReference type="Pfam" id="PF00501">
    <property type="entry name" value="AMP-binding"/>
    <property type="match status" value="1"/>
</dbReference>
<evidence type="ECO:0000256" key="4">
    <source>
        <dbReference type="ARBA" id="ARBA00022598"/>
    </source>
</evidence>
<comment type="catalytic activity">
    <reaction evidence="7">
        <text>acetoacetate + ATP + CoA = acetoacetyl-CoA + AMP + diphosphate</text>
        <dbReference type="Rhea" id="RHEA:16117"/>
        <dbReference type="ChEBI" id="CHEBI:13705"/>
        <dbReference type="ChEBI" id="CHEBI:30616"/>
        <dbReference type="ChEBI" id="CHEBI:33019"/>
        <dbReference type="ChEBI" id="CHEBI:57286"/>
        <dbReference type="ChEBI" id="CHEBI:57287"/>
        <dbReference type="ChEBI" id="CHEBI:456215"/>
        <dbReference type="EC" id="6.2.1.16"/>
    </reaction>
</comment>
<organism evidence="9">
    <name type="scientific">Parasteatoda tepidariorum</name>
    <name type="common">Common house spider</name>
    <name type="synonym">Achaearanea tepidariorum</name>
    <dbReference type="NCBI Taxonomy" id="114398"/>
    <lineage>
        <taxon>Eukaryota</taxon>
        <taxon>Metazoa</taxon>
        <taxon>Ecdysozoa</taxon>
        <taxon>Arthropoda</taxon>
        <taxon>Chelicerata</taxon>
        <taxon>Arachnida</taxon>
        <taxon>Araneae</taxon>
        <taxon>Araneomorphae</taxon>
        <taxon>Entelegynae</taxon>
        <taxon>Araneoidea</taxon>
        <taxon>Theridiidae</taxon>
        <taxon>Parasteatoda</taxon>
    </lineage>
</organism>
<dbReference type="OrthoDB" id="6409605at2759"/>
<dbReference type="GO" id="GO:0005829">
    <property type="term" value="C:cytosol"/>
    <property type="evidence" value="ECO:0007669"/>
    <property type="project" value="UniProtKB-SubCell"/>
</dbReference>
<keyword evidence="4 7" id="KW-0436">Ligase</keyword>
<dbReference type="InterPro" id="IPR045851">
    <property type="entry name" value="AMP-bd_C_sf"/>
</dbReference>
<keyword evidence="6 7" id="KW-0067">ATP-binding</keyword>
<dbReference type="GO" id="GO:0030729">
    <property type="term" value="F:acetoacetate-CoA ligase activity"/>
    <property type="evidence" value="ECO:0007669"/>
    <property type="project" value="UniProtKB-UniRule"/>
</dbReference>
<dbReference type="GO" id="GO:0006631">
    <property type="term" value="P:fatty acid metabolic process"/>
    <property type="evidence" value="ECO:0007669"/>
    <property type="project" value="UniProtKB-UniRule"/>
</dbReference>
<comment type="similarity">
    <text evidence="1 7">Belongs to the ATP-dependent AMP-binding enzyme family.</text>
</comment>
<keyword evidence="7" id="KW-0443">Lipid metabolism</keyword>
<dbReference type="EC" id="6.2.1.16" evidence="2 7"/>
<evidence type="ECO:0000256" key="7">
    <source>
        <dbReference type="RuleBase" id="RU367019"/>
    </source>
</evidence>
<dbReference type="NCBIfam" id="TIGR01217">
    <property type="entry name" value="ac_ac_CoA_syn"/>
    <property type="match status" value="1"/>
</dbReference>